<organism evidence="1 2">
    <name type="scientific">Entomophthora muscae</name>
    <dbReference type="NCBI Taxonomy" id="34485"/>
    <lineage>
        <taxon>Eukaryota</taxon>
        <taxon>Fungi</taxon>
        <taxon>Fungi incertae sedis</taxon>
        <taxon>Zoopagomycota</taxon>
        <taxon>Entomophthoromycotina</taxon>
        <taxon>Entomophthoromycetes</taxon>
        <taxon>Entomophthorales</taxon>
        <taxon>Entomophthoraceae</taxon>
        <taxon>Entomophthora</taxon>
    </lineage>
</organism>
<name>A0ACC2S3D9_9FUNG</name>
<reference evidence="1" key="1">
    <citation type="submission" date="2022-04" db="EMBL/GenBank/DDBJ databases">
        <title>Genome of the entomopathogenic fungus Entomophthora muscae.</title>
        <authorList>
            <person name="Elya C."/>
            <person name="Lovett B.R."/>
            <person name="Lee E."/>
            <person name="Macias A.M."/>
            <person name="Hajek A.E."/>
            <person name="De Bivort B.L."/>
            <person name="Kasson M.T."/>
            <person name="De Fine Licht H.H."/>
            <person name="Stajich J.E."/>
        </authorList>
    </citation>
    <scope>NUCLEOTIDE SEQUENCE</scope>
    <source>
        <strain evidence="1">Berkeley</strain>
    </source>
</reference>
<evidence type="ECO:0000313" key="2">
    <source>
        <dbReference type="Proteomes" id="UP001165960"/>
    </source>
</evidence>
<comment type="caution">
    <text evidence="1">The sequence shown here is derived from an EMBL/GenBank/DDBJ whole genome shotgun (WGS) entry which is preliminary data.</text>
</comment>
<gene>
    <name evidence="1" type="ORF">DSO57_1029309</name>
</gene>
<dbReference type="EMBL" id="QTSX02005872">
    <property type="protein sequence ID" value="KAJ9056800.1"/>
    <property type="molecule type" value="Genomic_DNA"/>
</dbReference>
<sequence length="102" mass="11468">MEPPATPKTMPAFLPDLPTDHTGKLFEIVYIILPGVIDTIISAADPWSWVRESFSYLFKLAPLLWWALPAKILAQMIPETNGLDAQGWIPDKTPNKSSKMLY</sequence>
<keyword evidence="2" id="KW-1185">Reference proteome</keyword>
<dbReference type="Proteomes" id="UP001165960">
    <property type="component" value="Unassembled WGS sequence"/>
</dbReference>
<evidence type="ECO:0000313" key="1">
    <source>
        <dbReference type="EMBL" id="KAJ9056800.1"/>
    </source>
</evidence>
<proteinExistence type="predicted"/>
<protein>
    <submittedName>
        <fullName evidence="1">Uncharacterized protein</fullName>
    </submittedName>
</protein>
<accession>A0ACC2S3D9</accession>